<proteinExistence type="predicted"/>
<accession>A0ABD0KMS0</accession>
<evidence type="ECO:0000256" key="1">
    <source>
        <dbReference type="SAM" id="MobiDB-lite"/>
    </source>
</evidence>
<dbReference type="AlphaFoldDB" id="A0ABD0KMS0"/>
<dbReference type="Proteomes" id="UP001519460">
    <property type="component" value="Unassembled WGS sequence"/>
</dbReference>
<comment type="caution">
    <text evidence="2">The sequence shown here is derived from an EMBL/GenBank/DDBJ whole genome shotgun (WGS) entry which is preliminary data.</text>
</comment>
<reference evidence="2 3" key="1">
    <citation type="journal article" date="2023" name="Sci. Data">
        <title>Genome assembly of the Korean intertidal mud-creeper Batillaria attramentaria.</title>
        <authorList>
            <person name="Patra A.K."/>
            <person name="Ho P.T."/>
            <person name="Jun S."/>
            <person name="Lee S.J."/>
            <person name="Kim Y."/>
            <person name="Won Y.J."/>
        </authorList>
    </citation>
    <scope>NUCLEOTIDE SEQUENCE [LARGE SCALE GENOMIC DNA]</scope>
    <source>
        <strain evidence="2">Wonlab-2016</strain>
    </source>
</reference>
<evidence type="ECO:0000313" key="3">
    <source>
        <dbReference type="Proteomes" id="UP001519460"/>
    </source>
</evidence>
<name>A0ABD0KMS0_9CAEN</name>
<keyword evidence="3" id="KW-1185">Reference proteome</keyword>
<organism evidence="2 3">
    <name type="scientific">Batillaria attramentaria</name>
    <dbReference type="NCBI Taxonomy" id="370345"/>
    <lineage>
        <taxon>Eukaryota</taxon>
        <taxon>Metazoa</taxon>
        <taxon>Spiralia</taxon>
        <taxon>Lophotrochozoa</taxon>
        <taxon>Mollusca</taxon>
        <taxon>Gastropoda</taxon>
        <taxon>Caenogastropoda</taxon>
        <taxon>Sorbeoconcha</taxon>
        <taxon>Cerithioidea</taxon>
        <taxon>Batillariidae</taxon>
        <taxon>Batillaria</taxon>
    </lineage>
</organism>
<feature type="compositionally biased region" description="Polar residues" evidence="1">
    <location>
        <begin position="48"/>
        <end position="59"/>
    </location>
</feature>
<dbReference type="EMBL" id="JACVVK020000150">
    <property type="protein sequence ID" value="KAK7488520.1"/>
    <property type="molecule type" value="Genomic_DNA"/>
</dbReference>
<gene>
    <name evidence="2" type="ORF">BaRGS_00020305</name>
</gene>
<feature type="region of interest" description="Disordered" evidence="1">
    <location>
        <begin position="26"/>
        <end position="59"/>
    </location>
</feature>
<evidence type="ECO:0000313" key="2">
    <source>
        <dbReference type="EMBL" id="KAK7488520.1"/>
    </source>
</evidence>
<sequence length="124" mass="14341">MCSGVFLEDRCDDVHCDCVFLHPDKQQDTSHKQQVVPLTTAGDKQQRNRSQTTKNIHQQDAGTALIAKQNQRKKEYRLQLYQTGTVFPDEHPLLKLLNVHKWSAKNTHISLCTMTSTKRPYQYS</sequence>
<protein>
    <submittedName>
        <fullName evidence="2">Uncharacterized protein</fullName>
    </submittedName>
</protein>